<protein>
    <submittedName>
        <fullName evidence="1">Uncharacterized protein</fullName>
    </submittedName>
</protein>
<dbReference type="EMBL" id="GBRH01273454">
    <property type="protein sequence ID" value="JAD24441.1"/>
    <property type="molecule type" value="Transcribed_RNA"/>
</dbReference>
<reference evidence="1" key="2">
    <citation type="journal article" date="2015" name="Data Brief">
        <title>Shoot transcriptome of the giant reed, Arundo donax.</title>
        <authorList>
            <person name="Barrero R.A."/>
            <person name="Guerrero F.D."/>
            <person name="Moolhuijzen P."/>
            <person name="Goolsby J.A."/>
            <person name="Tidwell J."/>
            <person name="Bellgard S.E."/>
            <person name="Bellgard M.I."/>
        </authorList>
    </citation>
    <scope>NUCLEOTIDE SEQUENCE</scope>
    <source>
        <tissue evidence="1">Shoot tissue taken approximately 20 cm above the soil surface</tissue>
    </source>
</reference>
<reference evidence="1" key="1">
    <citation type="submission" date="2014-09" db="EMBL/GenBank/DDBJ databases">
        <authorList>
            <person name="Magalhaes I.L.F."/>
            <person name="Oliveira U."/>
            <person name="Santos F.R."/>
            <person name="Vidigal T.H.D.A."/>
            <person name="Brescovit A.D."/>
            <person name="Santos A.J."/>
        </authorList>
    </citation>
    <scope>NUCLEOTIDE SEQUENCE</scope>
    <source>
        <tissue evidence="1">Shoot tissue taken approximately 20 cm above the soil surface</tissue>
    </source>
</reference>
<accession>A0A0A8YED3</accession>
<organism evidence="1">
    <name type="scientific">Arundo donax</name>
    <name type="common">Giant reed</name>
    <name type="synonym">Donax arundinaceus</name>
    <dbReference type="NCBI Taxonomy" id="35708"/>
    <lineage>
        <taxon>Eukaryota</taxon>
        <taxon>Viridiplantae</taxon>
        <taxon>Streptophyta</taxon>
        <taxon>Embryophyta</taxon>
        <taxon>Tracheophyta</taxon>
        <taxon>Spermatophyta</taxon>
        <taxon>Magnoliopsida</taxon>
        <taxon>Liliopsida</taxon>
        <taxon>Poales</taxon>
        <taxon>Poaceae</taxon>
        <taxon>PACMAD clade</taxon>
        <taxon>Arundinoideae</taxon>
        <taxon>Arundineae</taxon>
        <taxon>Arundo</taxon>
    </lineage>
</organism>
<name>A0A0A8YED3_ARUDO</name>
<proteinExistence type="predicted"/>
<sequence>MYCGDKYSYG</sequence>
<evidence type="ECO:0000313" key="1">
    <source>
        <dbReference type="EMBL" id="JAD24441.1"/>
    </source>
</evidence>